<dbReference type="GO" id="GO:0010181">
    <property type="term" value="F:FMN binding"/>
    <property type="evidence" value="ECO:0007669"/>
    <property type="project" value="TreeGrafter"/>
</dbReference>
<feature type="binding site" evidence="7">
    <location>
        <begin position="277"/>
        <end position="281"/>
    </location>
    <ligand>
        <name>FMN</name>
        <dbReference type="ChEBI" id="CHEBI:58210"/>
    </ligand>
</feature>
<comment type="pathway">
    <text evidence="1 7 8">Metabolic intermediate biosynthesis; chorismate biosynthesis; chorismate from D-erythrose 4-phosphate and phosphoenolpyruvate: step 7/7.</text>
</comment>
<feature type="binding site" evidence="7">
    <location>
        <begin position="123"/>
        <end position="125"/>
    </location>
    <ligand>
        <name>FMN</name>
        <dbReference type="ChEBI" id="CHEBI:58210"/>
    </ligand>
</feature>
<feature type="binding site" evidence="7">
    <location>
        <position position="262"/>
    </location>
    <ligand>
        <name>FMN</name>
        <dbReference type="ChEBI" id="CHEBI:58210"/>
    </ligand>
</feature>
<keyword evidence="7" id="KW-0288">FMN</keyword>
<dbReference type="PANTHER" id="PTHR21085">
    <property type="entry name" value="CHORISMATE SYNTHASE"/>
    <property type="match status" value="1"/>
</dbReference>
<feature type="binding site" evidence="7">
    <location>
        <position position="46"/>
    </location>
    <ligand>
        <name>NADP(+)</name>
        <dbReference type="ChEBI" id="CHEBI:58349"/>
    </ligand>
</feature>
<comment type="caution">
    <text evidence="9">The sequence shown here is derived from an EMBL/GenBank/DDBJ whole genome shotgun (WGS) entry which is preliminary data.</text>
</comment>
<dbReference type="PROSITE" id="PS00787">
    <property type="entry name" value="CHORISMATE_SYNTHASE_1"/>
    <property type="match status" value="1"/>
</dbReference>
<comment type="catalytic activity">
    <reaction evidence="7 8">
        <text>5-O-(1-carboxyvinyl)-3-phosphoshikimate = chorismate + phosphate</text>
        <dbReference type="Rhea" id="RHEA:21020"/>
        <dbReference type="ChEBI" id="CHEBI:29748"/>
        <dbReference type="ChEBI" id="CHEBI:43474"/>
        <dbReference type="ChEBI" id="CHEBI:57701"/>
        <dbReference type="EC" id="4.2.3.5"/>
    </reaction>
</comment>
<dbReference type="GO" id="GO:0008652">
    <property type="term" value="P:amino acid biosynthetic process"/>
    <property type="evidence" value="ECO:0007669"/>
    <property type="project" value="UniProtKB-KW"/>
</dbReference>
<comment type="cofactor">
    <cofactor evidence="7 8">
        <name>FMNH2</name>
        <dbReference type="ChEBI" id="CHEBI:57618"/>
    </cofactor>
    <text evidence="7 8">Reduced FMN (FMNH(2)).</text>
</comment>
<dbReference type="HAMAP" id="MF_00300">
    <property type="entry name" value="Chorismate_synth"/>
    <property type="match status" value="1"/>
</dbReference>
<evidence type="ECO:0000256" key="1">
    <source>
        <dbReference type="ARBA" id="ARBA00005044"/>
    </source>
</evidence>
<evidence type="ECO:0000256" key="4">
    <source>
        <dbReference type="ARBA" id="ARBA00022605"/>
    </source>
</evidence>
<keyword evidence="7" id="KW-0521">NADP</keyword>
<dbReference type="Proteomes" id="UP000231183">
    <property type="component" value="Unassembled WGS sequence"/>
</dbReference>
<dbReference type="GO" id="GO:0009073">
    <property type="term" value="P:aromatic amino acid family biosynthetic process"/>
    <property type="evidence" value="ECO:0007669"/>
    <property type="project" value="UniProtKB-KW"/>
</dbReference>
<dbReference type="GO" id="GO:0005829">
    <property type="term" value="C:cytosol"/>
    <property type="evidence" value="ECO:0007669"/>
    <property type="project" value="TreeGrafter"/>
</dbReference>
<comment type="subunit">
    <text evidence="7">Homotetramer.</text>
</comment>
<dbReference type="PIRSF" id="PIRSF001456">
    <property type="entry name" value="Chorismate_synth"/>
    <property type="match status" value="1"/>
</dbReference>
<evidence type="ECO:0000256" key="7">
    <source>
        <dbReference type="HAMAP-Rule" id="MF_00300"/>
    </source>
</evidence>
<comment type="caution">
    <text evidence="7">Lacks conserved residue(s) required for the propagation of feature annotation.</text>
</comment>
<dbReference type="InterPro" id="IPR020541">
    <property type="entry name" value="Chorismate_synthase_CS"/>
</dbReference>
<keyword evidence="5 7" id="KW-0057">Aromatic amino acid biosynthesis</keyword>
<name>A0A2M6W444_9BACT</name>
<evidence type="ECO:0000256" key="8">
    <source>
        <dbReference type="RuleBase" id="RU000605"/>
    </source>
</evidence>
<proteinExistence type="inferred from homology"/>
<comment type="similarity">
    <text evidence="2 7 8">Belongs to the chorismate synthase family.</text>
</comment>
<accession>A0A2M6W444</accession>
<evidence type="ECO:0000256" key="2">
    <source>
        <dbReference type="ARBA" id="ARBA00008014"/>
    </source>
</evidence>
<evidence type="ECO:0000313" key="9">
    <source>
        <dbReference type="EMBL" id="PIT87551.1"/>
    </source>
</evidence>
<dbReference type="PROSITE" id="PS00789">
    <property type="entry name" value="CHORISMATE_SYNTHASE_3"/>
    <property type="match status" value="1"/>
</dbReference>
<evidence type="ECO:0000256" key="3">
    <source>
        <dbReference type="ARBA" id="ARBA00013036"/>
    </source>
</evidence>
<dbReference type="SUPFAM" id="SSF103263">
    <property type="entry name" value="Chorismate synthase, AroC"/>
    <property type="match status" value="1"/>
</dbReference>
<dbReference type="Gene3D" id="3.60.150.10">
    <property type="entry name" value="Chorismate synthase AroC"/>
    <property type="match status" value="2"/>
</dbReference>
<dbReference type="PANTHER" id="PTHR21085:SF0">
    <property type="entry name" value="CHORISMATE SYNTHASE"/>
    <property type="match status" value="1"/>
</dbReference>
<organism evidence="9 10">
    <name type="scientific">Candidatus Magasanikbacteria bacterium CG10_big_fil_rev_8_21_14_0_10_40_10</name>
    <dbReference type="NCBI Taxonomy" id="1974648"/>
    <lineage>
        <taxon>Bacteria</taxon>
        <taxon>Candidatus Magasanikiibacteriota</taxon>
    </lineage>
</organism>
<dbReference type="EC" id="4.2.3.5" evidence="3 7"/>
<dbReference type="AlphaFoldDB" id="A0A2M6W444"/>
<feature type="binding site" evidence="7">
    <location>
        <position position="303"/>
    </location>
    <ligand>
        <name>FMN</name>
        <dbReference type="ChEBI" id="CHEBI:58210"/>
    </ligand>
</feature>
<dbReference type="EMBL" id="PFBX01000022">
    <property type="protein sequence ID" value="PIT87551.1"/>
    <property type="molecule type" value="Genomic_DNA"/>
</dbReference>
<dbReference type="GO" id="GO:0004107">
    <property type="term" value="F:chorismate synthase activity"/>
    <property type="evidence" value="ECO:0007669"/>
    <property type="project" value="UniProtKB-UniRule"/>
</dbReference>
<dbReference type="Pfam" id="PF01264">
    <property type="entry name" value="Chorismate_synt"/>
    <property type="match status" value="1"/>
</dbReference>
<keyword evidence="7" id="KW-0285">Flavoprotein</keyword>
<dbReference type="NCBIfam" id="TIGR00033">
    <property type="entry name" value="aroC"/>
    <property type="match status" value="2"/>
</dbReference>
<keyword evidence="7" id="KW-0274">FAD</keyword>
<sequence>MNSLGRIFKITTFGESHGEAIGVVIDGCPAGLKISPEEIQTELDKRRGGQSAMTTARKEKDQVEILSGIFEGRTLGTPIALIIKNQNTRSRDYESIKNLYRPGHADYVYDAKYGHRDWRGGGRASARETAARVAAGAVAKKLLLSAGVEIIGNVVQVGNEKGGQLNEKMKEIIARAKAEGDSVGGVVEVVATGVPVGWGEPVFGKLSSDLARALVSIPAVKGFEIGDGFECATKLGSENNDALVNQGGQIKTASNHAGGIVGGISNGENIVLRVALKPASSISKEQTTVDRDGQEQNISVQGRHDPCVCLRAVPVAEAMTALVLADHYLLSKISKI</sequence>
<gene>
    <name evidence="7" type="primary">aroC</name>
    <name evidence="9" type="ORF">COU31_02330</name>
</gene>
<evidence type="ECO:0000256" key="5">
    <source>
        <dbReference type="ARBA" id="ARBA00023141"/>
    </source>
</evidence>
<dbReference type="InterPro" id="IPR000453">
    <property type="entry name" value="Chorismate_synth"/>
</dbReference>
<keyword evidence="6 7" id="KW-0456">Lyase</keyword>
<dbReference type="UniPathway" id="UPA00053">
    <property type="reaction ID" value="UER00090"/>
</dbReference>
<keyword evidence="4 7" id="KW-0028">Amino-acid biosynthesis</keyword>
<dbReference type="CDD" id="cd07304">
    <property type="entry name" value="Chorismate_synthase"/>
    <property type="match status" value="1"/>
</dbReference>
<evidence type="ECO:0000256" key="6">
    <source>
        <dbReference type="ARBA" id="ARBA00023239"/>
    </source>
</evidence>
<dbReference type="GO" id="GO:0009423">
    <property type="term" value="P:chorismate biosynthetic process"/>
    <property type="evidence" value="ECO:0007669"/>
    <property type="project" value="UniProtKB-UniRule"/>
</dbReference>
<protein>
    <recommendedName>
        <fullName evidence="3 7">Chorismate synthase</fullName>
        <shortName evidence="7">CS</shortName>
        <ecNumber evidence="3 7">4.2.3.5</ecNumber>
    </recommendedName>
    <alternativeName>
        <fullName evidence="7">5-enolpyruvylshikimate-3-phosphate phospholyase</fullName>
    </alternativeName>
</protein>
<reference evidence="10" key="1">
    <citation type="submission" date="2017-09" db="EMBL/GenBank/DDBJ databases">
        <title>Depth-based differentiation of microbial function through sediment-hosted aquifers and enrichment of novel symbionts in the deep terrestrial subsurface.</title>
        <authorList>
            <person name="Probst A.J."/>
            <person name="Ladd B."/>
            <person name="Jarett J.K."/>
            <person name="Geller-Mcgrath D.E."/>
            <person name="Sieber C.M.K."/>
            <person name="Emerson J.B."/>
            <person name="Anantharaman K."/>
            <person name="Thomas B.C."/>
            <person name="Malmstrom R."/>
            <person name="Stieglmeier M."/>
            <person name="Klingl A."/>
            <person name="Woyke T."/>
            <person name="Ryan C.M."/>
            <person name="Banfield J.F."/>
        </authorList>
    </citation>
    <scope>NUCLEOTIDE SEQUENCE [LARGE SCALE GENOMIC DNA]</scope>
</reference>
<comment type="function">
    <text evidence="7">Catalyzes the anti-1,4-elimination of the C-3 phosphate and the C-6 proR hydrogen from 5-enolpyruvylshikimate-3-phosphate (EPSP) to yield chorismate, which is the branch point compound that serves as the starting substrate for the three terminal pathways of aromatic amino acid biosynthesis. This reaction introduces a second double bond into the aromatic ring system.</text>
</comment>
<evidence type="ECO:0000313" key="10">
    <source>
        <dbReference type="Proteomes" id="UP000231183"/>
    </source>
</evidence>
<dbReference type="PROSITE" id="PS00788">
    <property type="entry name" value="CHORISMATE_SYNTHASE_2"/>
    <property type="match status" value="1"/>
</dbReference>
<dbReference type="InterPro" id="IPR035904">
    <property type="entry name" value="Chorismate_synth_AroC_sf"/>
</dbReference>